<feature type="non-terminal residue" evidence="1">
    <location>
        <position position="87"/>
    </location>
</feature>
<dbReference type="OrthoDB" id="3101243at2759"/>
<proteinExistence type="predicted"/>
<protein>
    <submittedName>
        <fullName evidence="1">Uncharacterized protein</fullName>
    </submittedName>
</protein>
<dbReference type="AlphaFoldDB" id="A0A6A4GMZ1"/>
<reference evidence="1" key="1">
    <citation type="journal article" date="2019" name="Environ. Microbiol.">
        <title>Fungal ecological strategies reflected in gene transcription - a case study of two litter decomposers.</title>
        <authorList>
            <person name="Barbi F."/>
            <person name="Kohler A."/>
            <person name="Barry K."/>
            <person name="Baskaran P."/>
            <person name="Daum C."/>
            <person name="Fauchery L."/>
            <person name="Ihrmark K."/>
            <person name="Kuo A."/>
            <person name="LaButti K."/>
            <person name="Lipzen A."/>
            <person name="Morin E."/>
            <person name="Grigoriev I.V."/>
            <person name="Henrissat B."/>
            <person name="Lindahl B."/>
            <person name="Martin F."/>
        </authorList>
    </citation>
    <scope>NUCLEOTIDE SEQUENCE</scope>
    <source>
        <strain evidence="1">JB14</strain>
    </source>
</reference>
<sequence>LCFMCNDPSHRMGDCPHLKDFLNKGWLVPRNDGTNKVMMKDGGFIPRDDARESRKVKIEKIAKEKGWDQSNSVMFYEEDLSPEAVFY</sequence>
<dbReference type="EMBL" id="ML769861">
    <property type="protein sequence ID" value="KAE9386625.1"/>
    <property type="molecule type" value="Genomic_DNA"/>
</dbReference>
<organism evidence="1 2">
    <name type="scientific">Gymnopus androsaceus JB14</name>
    <dbReference type="NCBI Taxonomy" id="1447944"/>
    <lineage>
        <taxon>Eukaryota</taxon>
        <taxon>Fungi</taxon>
        <taxon>Dikarya</taxon>
        <taxon>Basidiomycota</taxon>
        <taxon>Agaricomycotina</taxon>
        <taxon>Agaricomycetes</taxon>
        <taxon>Agaricomycetidae</taxon>
        <taxon>Agaricales</taxon>
        <taxon>Marasmiineae</taxon>
        <taxon>Omphalotaceae</taxon>
        <taxon>Gymnopus</taxon>
    </lineage>
</organism>
<evidence type="ECO:0000313" key="1">
    <source>
        <dbReference type="EMBL" id="KAE9386625.1"/>
    </source>
</evidence>
<accession>A0A6A4GMZ1</accession>
<evidence type="ECO:0000313" key="2">
    <source>
        <dbReference type="Proteomes" id="UP000799118"/>
    </source>
</evidence>
<feature type="non-terminal residue" evidence="1">
    <location>
        <position position="1"/>
    </location>
</feature>
<keyword evidence="2" id="KW-1185">Reference proteome</keyword>
<name>A0A6A4GMZ1_9AGAR</name>
<gene>
    <name evidence="1" type="ORF">BT96DRAFT_801960</name>
</gene>
<dbReference type="Proteomes" id="UP000799118">
    <property type="component" value="Unassembled WGS sequence"/>
</dbReference>